<dbReference type="AlphaFoldDB" id="A0A6A4VJG8"/>
<reference evidence="1 2" key="1">
    <citation type="submission" date="2019-07" db="EMBL/GenBank/DDBJ databases">
        <title>Draft genome assembly of a fouling barnacle, Amphibalanus amphitrite (Darwin, 1854): The first reference genome for Thecostraca.</title>
        <authorList>
            <person name="Kim W."/>
        </authorList>
    </citation>
    <scope>NUCLEOTIDE SEQUENCE [LARGE SCALE GENOMIC DNA]</scope>
    <source>
        <strain evidence="1">SNU_AA5</strain>
        <tissue evidence="1">Soma without cirri and trophi</tissue>
    </source>
</reference>
<gene>
    <name evidence="1" type="ORF">FJT64_006031</name>
</gene>
<sequence>MDRLPSIPAGLRLPQALASRTTVLLVTLLAGCMLLLYSAGSGHMSPAALGQHYNRIRGVAHSRLRSLLDSSAGSEPLSAVYCSEACPCACRPWRGPEDGDPPEPTVSNCGHTADRRGAGQNVLAYTFFGGNVTAYLSGIERNAMRALLFYPGWTMRVFHDGKASSSEWNKTACEITCKFRNVDFCDVRHLSGLGDISNQFGGVWRFAVIADESVERFVVRDLDSILTQRERDAVNEWLESNKTFHVMRDHPFHGDEILAGMWGGWNRYNDKYRRLRQQMIGSIRPTRKFNWDQTLLRDVLWPEMVRTGDLMSHDSYQCQNFPFTQPFPTQRYNMTEFVGSQYTRTTISVQKECPLACRPPSHMHWLYC</sequence>
<protein>
    <submittedName>
        <fullName evidence="1">Uncharacterized protein</fullName>
    </submittedName>
</protein>
<name>A0A6A4VJG8_AMPAM</name>
<proteinExistence type="predicted"/>
<evidence type="ECO:0000313" key="1">
    <source>
        <dbReference type="EMBL" id="KAF0296537.1"/>
    </source>
</evidence>
<dbReference type="Proteomes" id="UP000440578">
    <property type="component" value="Unassembled WGS sequence"/>
</dbReference>
<dbReference type="OrthoDB" id="204305at2759"/>
<evidence type="ECO:0000313" key="2">
    <source>
        <dbReference type="Proteomes" id="UP000440578"/>
    </source>
</evidence>
<dbReference type="EMBL" id="VIIS01001552">
    <property type="protein sequence ID" value="KAF0296537.1"/>
    <property type="molecule type" value="Genomic_DNA"/>
</dbReference>
<keyword evidence="2" id="KW-1185">Reference proteome</keyword>
<comment type="caution">
    <text evidence="1">The sequence shown here is derived from an EMBL/GenBank/DDBJ whole genome shotgun (WGS) entry which is preliminary data.</text>
</comment>
<accession>A0A6A4VJG8</accession>
<dbReference type="PROSITE" id="PS51257">
    <property type="entry name" value="PROKAR_LIPOPROTEIN"/>
    <property type="match status" value="1"/>
</dbReference>
<organism evidence="1 2">
    <name type="scientific">Amphibalanus amphitrite</name>
    <name type="common">Striped barnacle</name>
    <name type="synonym">Balanus amphitrite</name>
    <dbReference type="NCBI Taxonomy" id="1232801"/>
    <lineage>
        <taxon>Eukaryota</taxon>
        <taxon>Metazoa</taxon>
        <taxon>Ecdysozoa</taxon>
        <taxon>Arthropoda</taxon>
        <taxon>Crustacea</taxon>
        <taxon>Multicrustacea</taxon>
        <taxon>Cirripedia</taxon>
        <taxon>Thoracica</taxon>
        <taxon>Thoracicalcarea</taxon>
        <taxon>Balanomorpha</taxon>
        <taxon>Balanoidea</taxon>
        <taxon>Balanidae</taxon>
        <taxon>Amphibalaninae</taxon>
        <taxon>Amphibalanus</taxon>
    </lineage>
</organism>